<protein>
    <submittedName>
        <fullName evidence="2">Uncharacterized protein</fullName>
    </submittedName>
</protein>
<keyword evidence="3" id="KW-1185">Reference proteome</keyword>
<feature type="compositionally biased region" description="Basic and acidic residues" evidence="1">
    <location>
        <begin position="12"/>
        <end position="21"/>
    </location>
</feature>
<dbReference type="EMBL" id="JANQDX010000015">
    <property type="protein sequence ID" value="KAL0910920.1"/>
    <property type="molecule type" value="Genomic_DNA"/>
</dbReference>
<name>A0ABD0UDU4_DENTH</name>
<evidence type="ECO:0000256" key="1">
    <source>
        <dbReference type="SAM" id="MobiDB-lite"/>
    </source>
</evidence>
<dbReference type="Proteomes" id="UP001552299">
    <property type="component" value="Unassembled WGS sequence"/>
</dbReference>
<reference evidence="2 3" key="1">
    <citation type="journal article" date="2024" name="Plant Biotechnol. J.">
        <title>Dendrobium thyrsiflorum genome and its molecular insights into genes involved in important horticultural traits.</title>
        <authorList>
            <person name="Chen B."/>
            <person name="Wang J.Y."/>
            <person name="Zheng P.J."/>
            <person name="Li K.L."/>
            <person name="Liang Y.M."/>
            <person name="Chen X.F."/>
            <person name="Zhang C."/>
            <person name="Zhao X."/>
            <person name="He X."/>
            <person name="Zhang G.Q."/>
            <person name="Liu Z.J."/>
            <person name="Xu Q."/>
        </authorList>
    </citation>
    <scope>NUCLEOTIDE SEQUENCE [LARGE SCALE GENOMIC DNA]</scope>
    <source>
        <strain evidence="2">GZMU011</strain>
    </source>
</reference>
<evidence type="ECO:0000313" key="2">
    <source>
        <dbReference type="EMBL" id="KAL0910920.1"/>
    </source>
</evidence>
<evidence type="ECO:0000313" key="3">
    <source>
        <dbReference type="Proteomes" id="UP001552299"/>
    </source>
</evidence>
<organism evidence="2 3">
    <name type="scientific">Dendrobium thyrsiflorum</name>
    <name type="common">Pinecone-like raceme dendrobium</name>
    <name type="synonym">Orchid</name>
    <dbReference type="NCBI Taxonomy" id="117978"/>
    <lineage>
        <taxon>Eukaryota</taxon>
        <taxon>Viridiplantae</taxon>
        <taxon>Streptophyta</taxon>
        <taxon>Embryophyta</taxon>
        <taxon>Tracheophyta</taxon>
        <taxon>Spermatophyta</taxon>
        <taxon>Magnoliopsida</taxon>
        <taxon>Liliopsida</taxon>
        <taxon>Asparagales</taxon>
        <taxon>Orchidaceae</taxon>
        <taxon>Epidendroideae</taxon>
        <taxon>Malaxideae</taxon>
        <taxon>Dendrobiinae</taxon>
        <taxon>Dendrobium</taxon>
    </lineage>
</organism>
<proteinExistence type="predicted"/>
<comment type="caution">
    <text evidence="2">The sequence shown here is derived from an EMBL/GenBank/DDBJ whole genome shotgun (WGS) entry which is preliminary data.</text>
</comment>
<sequence length="91" mass="10022">MIEELDNGGHGVGDDGRRGGGEDSFVKVLTAFFRRRCGLSARWIQRNSQIESPKTSEEEARGGLLVVVVCMRSVEKGTDRQRSFHAGKRSG</sequence>
<accession>A0ABD0UDU4</accession>
<feature type="region of interest" description="Disordered" evidence="1">
    <location>
        <begin position="1"/>
        <end position="21"/>
    </location>
</feature>
<gene>
    <name evidence="2" type="ORF">M5K25_019017</name>
</gene>
<dbReference type="AlphaFoldDB" id="A0ABD0UDU4"/>